<feature type="compositionally biased region" description="Low complexity" evidence="1">
    <location>
        <begin position="189"/>
        <end position="199"/>
    </location>
</feature>
<dbReference type="Proteomes" id="UP000704712">
    <property type="component" value="Unassembled WGS sequence"/>
</dbReference>
<dbReference type="GO" id="GO:0016020">
    <property type="term" value="C:membrane"/>
    <property type="evidence" value="ECO:0007669"/>
    <property type="project" value="TreeGrafter"/>
</dbReference>
<evidence type="ECO:0000313" key="4">
    <source>
        <dbReference type="EMBL" id="KAF4135779.1"/>
    </source>
</evidence>
<dbReference type="InterPro" id="IPR040241">
    <property type="entry name" value="TRP_Flc/Pkd2-like"/>
</dbReference>
<sequence>MGLLCCAAKCCGCMAVSQLCALLLPLGILAALGLLFYTYAIPWGEDQIRQALNLASDVDISDLNASYVEANSCSGCVFGSNTQWPTNTTGTLHFLDSKAGSTASGVIATSLAGAAVTGTGSMLWASAMPSAAAALSFSAGFYEMTHIVEQAQFAGMISQLRIEGAPTFLMQFSKELSWTNFNLIKGSSDDSSSNGSGSDDTTRRLADSSSSATGFVAAAGESGPARYAALIGVNADDLFFYTLVTFVVVIAALHALYLVFVLIVGAISKNESFGEVARKWYRKVIWAGVLALLLAQYMFAMAGSYFISEETSNDSANGSSSRYALGIVALAAVVLLALGLGIIVVGNNADELKDVGTYEHDQRAFSSKYSAYYDEYNFDNRFFFVPRILLAVMTGAIVGIVRDATTQLLCIMAITVVYLILLLIRQPNLLRFLYYIGIASVFLKVVLICLMLIVARDDYFPQNVRDNVAYGIIGVNMFIFFLLFVRQAYTIIHKMIIACRHKKNGKDSGLDATDINLEFGNNTSSNTRSYEQVENTPAGQGVDWYANKQLQEQQRNQQLQQQQQQHQYQTQTSNMSGYTTQSSRSGHSDNVPMLEPPPEPVPVFSRSRSKIRPPVSRNQQYSFGGSIRSAEAFEVNNAAPAPAPAPEPEPEIPTYDVLAAYLGTNNTGDEAAYSTSPKSGRGQHSSRGQLSLRGQNLSRGQNSSRGLASSRSPPSSRGQSSRGGAAMSGSGLSSRPSTVPLDAYAENFSGSGVSNSSSRRKRSFDMDSLRKDVYIDDVDIDDFAAALSAPSKQFNPGASTVSQQPFAPGASSASSFAMMQSYVNFSDSMVSSVSTQSTVKQDNTFSAAMGAATHKSGYGSSPQAKMSIFSNDSENSFDGDSSGWFKARSKTVVSTEGDGSEPNDVESQSYELGPLGVTKSAFSRDSMDSYGHQSTAHFATSRVDFNARSRVTDNGSDDGGYYPSRRRRSGSSNQSSNQSFLSAHSDDSASYYDVDKVRRDEHPNTLTL</sequence>
<evidence type="ECO:0000256" key="1">
    <source>
        <dbReference type="SAM" id="MobiDB-lite"/>
    </source>
</evidence>
<keyword evidence="4" id="KW-0675">Receptor</keyword>
<dbReference type="PANTHER" id="PTHR31145">
    <property type="entry name" value="INTEGRAL MEMBRANE PROTEIN (AFU_ORTHOLOGUE AFUA_7G01610)"/>
    <property type="match status" value="1"/>
</dbReference>
<reference evidence="4" key="1">
    <citation type="submission" date="2020-03" db="EMBL/GenBank/DDBJ databases">
        <title>Hybrid Assembly of Korean Phytophthora infestans isolates.</title>
        <authorList>
            <person name="Prokchorchik M."/>
            <person name="Lee Y."/>
            <person name="Seo J."/>
            <person name="Cho J.-H."/>
            <person name="Park Y.-E."/>
            <person name="Jang D.-C."/>
            <person name="Im J.-S."/>
            <person name="Choi J.-G."/>
            <person name="Park H.-J."/>
            <person name="Lee G.-B."/>
            <person name="Lee Y.-G."/>
            <person name="Hong S.-Y."/>
            <person name="Cho K."/>
            <person name="Sohn K.H."/>
        </authorList>
    </citation>
    <scope>NUCLEOTIDE SEQUENCE</scope>
    <source>
        <strain evidence="4">KR_2_A2</strain>
    </source>
</reference>
<feature type="compositionally biased region" description="Polar residues" evidence="1">
    <location>
        <begin position="572"/>
        <end position="585"/>
    </location>
</feature>
<evidence type="ECO:0000256" key="2">
    <source>
        <dbReference type="SAM" id="Phobius"/>
    </source>
</evidence>
<dbReference type="AlphaFoldDB" id="A0A8S9U8Z9"/>
<feature type="region of interest" description="Disordered" evidence="1">
    <location>
        <begin position="668"/>
        <end position="738"/>
    </location>
</feature>
<keyword evidence="2" id="KW-0812">Transmembrane</keyword>
<name>A0A8S9U8Z9_PHYIN</name>
<feature type="transmembrane region" description="Helical" evidence="2">
    <location>
        <begin position="406"/>
        <end position="425"/>
    </location>
</feature>
<dbReference type="GO" id="GO:0055085">
    <property type="term" value="P:transmembrane transport"/>
    <property type="evidence" value="ECO:0007669"/>
    <property type="project" value="TreeGrafter"/>
</dbReference>
<evidence type="ECO:0000259" key="3">
    <source>
        <dbReference type="Pfam" id="PF06011"/>
    </source>
</evidence>
<dbReference type="PANTHER" id="PTHR31145:SF6">
    <property type="entry name" value="INTEGRAL MEMBRANE PROTEIN (AFU_ORTHOLOGUE AFUA_7G01610)"/>
    <property type="match status" value="1"/>
</dbReference>
<feature type="region of interest" description="Disordered" evidence="1">
    <location>
        <begin position="949"/>
        <end position="1008"/>
    </location>
</feature>
<feature type="transmembrane region" description="Helical" evidence="2">
    <location>
        <begin position="467"/>
        <end position="485"/>
    </location>
</feature>
<feature type="compositionally biased region" description="Low complexity" evidence="1">
    <location>
        <begin position="703"/>
        <end position="735"/>
    </location>
</feature>
<dbReference type="Pfam" id="PF06011">
    <property type="entry name" value="TRP"/>
    <property type="match status" value="1"/>
</dbReference>
<comment type="caution">
    <text evidence="4">The sequence shown here is derived from an EMBL/GenBank/DDBJ whole genome shotgun (WGS) entry which is preliminary data.</text>
</comment>
<organism evidence="4 5">
    <name type="scientific">Phytophthora infestans</name>
    <name type="common">Potato late blight agent</name>
    <name type="synonym">Botrytis infestans</name>
    <dbReference type="NCBI Taxonomy" id="4787"/>
    <lineage>
        <taxon>Eukaryota</taxon>
        <taxon>Sar</taxon>
        <taxon>Stramenopiles</taxon>
        <taxon>Oomycota</taxon>
        <taxon>Peronosporomycetes</taxon>
        <taxon>Peronosporales</taxon>
        <taxon>Peronosporaceae</taxon>
        <taxon>Phytophthora</taxon>
    </lineage>
</organism>
<dbReference type="EMBL" id="JAACNO010002053">
    <property type="protein sequence ID" value="KAF4135779.1"/>
    <property type="molecule type" value="Genomic_DNA"/>
</dbReference>
<feature type="compositionally biased region" description="Low complexity" evidence="1">
    <location>
        <begin position="970"/>
        <end position="992"/>
    </location>
</feature>
<keyword evidence="2" id="KW-0472">Membrane</keyword>
<feature type="compositionally biased region" description="Polar residues" evidence="1">
    <location>
        <begin position="668"/>
        <end position="702"/>
    </location>
</feature>
<feature type="transmembrane region" description="Helical" evidence="2">
    <location>
        <begin position="432"/>
        <end position="455"/>
    </location>
</feature>
<evidence type="ECO:0000313" key="5">
    <source>
        <dbReference type="Proteomes" id="UP000704712"/>
    </source>
</evidence>
<feature type="region of interest" description="Disordered" evidence="1">
    <location>
        <begin position="893"/>
        <end position="912"/>
    </location>
</feature>
<feature type="region of interest" description="Disordered" evidence="1">
    <location>
        <begin position="187"/>
        <end position="206"/>
    </location>
</feature>
<gene>
    <name evidence="4" type="ORF">GN958_ATG15003</name>
</gene>
<proteinExistence type="predicted"/>
<feature type="compositionally biased region" description="Low complexity" evidence="1">
    <location>
        <begin position="552"/>
        <end position="571"/>
    </location>
</feature>
<feature type="transmembrane region" description="Helical" evidence="2">
    <location>
        <begin position="284"/>
        <end position="307"/>
    </location>
</feature>
<dbReference type="InterPro" id="IPR010308">
    <property type="entry name" value="TRP_C"/>
</dbReference>
<feature type="transmembrane region" description="Helical" evidence="2">
    <location>
        <begin position="382"/>
        <end position="400"/>
    </location>
</feature>
<feature type="domain" description="TRP C-terminal" evidence="3">
    <location>
        <begin position="113"/>
        <end position="502"/>
    </location>
</feature>
<accession>A0A8S9U8Z9</accession>
<feature type="transmembrane region" description="Helical" evidence="2">
    <location>
        <begin position="238"/>
        <end position="264"/>
    </location>
</feature>
<protein>
    <submittedName>
        <fullName evidence="4">Transient receptor potential channel domain-containing protein</fullName>
    </submittedName>
</protein>
<keyword evidence="2" id="KW-1133">Transmembrane helix</keyword>
<feature type="region of interest" description="Disordered" evidence="1">
    <location>
        <begin position="552"/>
        <end position="622"/>
    </location>
</feature>
<feature type="transmembrane region" description="Helical" evidence="2">
    <location>
        <begin position="19"/>
        <end position="40"/>
    </location>
</feature>
<feature type="transmembrane region" description="Helical" evidence="2">
    <location>
        <begin position="323"/>
        <end position="345"/>
    </location>
</feature>
<feature type="compositionally biased region" description="Basic and acidic residues" evidence="1">
    <location>
        <begin position="993"/>
        <end position="1008"/>
    </location>
</feature>